<feature type="region of interest" description="Disordered" evidence="1">
    <location>
        <begin position="190"/>
        <end position="211"/>
    </location>
</feature>
<dbReference type="EMBL" id="JAEPRC010000383">
    <property type="protein sequence ID" value="KAG2198583.1"/>
    <property type="molecule type" value="Genomic_DNA"/>
</dbReference>
<feature type="region of interest" description="Disordered" evidence="1">
    <location>
        <begin position="382"/>
        <end position="402"/>
    </location>
</feature>
<dbReference type="Proteomes" id="UP000650833">
    <property type="component" value="Unassembled WGS sequence"/>
</dbReference>
<feature type="transmembrane region" description="Helical" evidence="2">
    <location>
        <begin position="494"/>
        <end position="516"/>
    </location>
</feature>
<proteinExistence type="predicted"/>
<organism evidence="3 4">
    <name type="scientific">Mucor plumbeus</name>
    <dbReference type="NCBI Taxonomy" id="97098"/>
    <lineage>
        <taxon>Eukaryota</taxon>
        <taxon>Fungi</taxon>
        <taxon>Fungi incertae sedis</taxon>
        <taxon>Mucoromycota</taxon>
        <taxon>Mucoromycotina</taxon>
        <taxon>Mucoromycetes</taxon>
        <taxon>Mucorales</taxon>
        <taxon>Mucorineae</taxon>
        <taxon>Mucoraceae</taxon>
        <taxon>Mucor</taxon>
    </lineage>
</organism>
<protein>
    <submittedName>
        <fullName evidence="3">Uncharacterized protein</fullName>
    </submittedName>
</protein>
<dbReference type="OrthoDB" id="28975at2759"/>
<feature type="compositionally biased region" description="Basic residues" evidence="1">
    <location>
        <begin position="1"/>
        <end position="17"/>
    </location>
</feature>
<keyword evidence="2" id="KW-1133">Transmembrane helix</keyword>
<feature type="compositionally biased region" description="Polar residues" evidence="1">
    <location>
        <begin position="71"/>
        <end position="89"/>
    </location>
</feature>
<gene>
    <name evidence="3" type="ORF">INT46_000726</name>
</gene>
<evidence type="ECO:0000256" key="2">
    <source>
        <dbReference type="SAM" id="Phobius"/>
    </source>
</evidence>
<feature type="transmembrane region" description="Helical" evidence="2">
    <location>
        <begin position="454"/>
        <end position="473"/>
    </location>
</feature>
<reference evidence="3" key="1">
    <citation type="submission" date="2020-12" db="EMBL/GenBank/DDBJ databases">
        <title>Metabolic potential, ecology and presence of endohyphal bacteria is reflected in genomic diversity of Mucoromycotina.</title>
        <authorList>
            <person name="Muszewska A."/>
            <person name="Okrasinska A."/>
            <person name="Steczkiewicz K."/>
            <person name="Drgas O."/>
            <person name="Orlowska M."/>
            <person name="Perlinska-Lenart U."/>
            <person name="Aleksandrzak-Piekarczyk T."/>
            <person name="Szatraj K."/>
            <person name="Zielenkiewicz U."/>
            <person name="Pilsyk S."/>
            <person name="Malc E."/>
            <person name="Mieczkowski P."/>
            <person name="Kruszewska J.S."/>
            <person name="Biernat P."/>
            <person name="Pawlowska J."/>
        </authorList>
    </citation>
    <scope>NUCLEOTIDE SEQUENCE</scope>
    <source>
        <strain evidence="3">CBS 226.32</strain>
    </source>
</reference>
<keyword evidence="2" id="KW-0472">Membrane</keyword>
<keyword evidence="4" id="KW-1185">Reference proteome</keyword>
<keyword evidence="2" id="KW-0812">Transmembrane</keyword>
<feature type="region of interest" description="Disordered" evidence="1">
    <location>
        <begin position="308"/>
        <end position="358"/>
    </location>
</feature>
<evidence type="ECO:0000256" key="1">
    <source>
        <dbReference type="SAM" id="MobiDB-lite"/>
    </source>
</evidence>
<sequence>MSITKHKSTNTRNKSLKRNPMAFSIRQKKKKSSEVRRNTTTKSFCKDSSPPLSALEDYPSPMQIETEEENLSSVTEETTANRSHSTSHQAVIIPSTPKQKDIKSVSKSGQIFDPAVIFPYSNKPHETKQKTIAEESKQWESLFDPQHTFGSFQTSIAKPISSQQYFYKGKWPLDQEDIMGMIPKTKKLSQQQKSVTNTNGAKTTTPNLSITEESNPTTVFAFPTVPSPTLPDRKQLQLHINPVLQDNENEKEDDIIDNSFPKSSSEIEILPCPSLTQFPKYKKSKNETLWKDRLELLNTIQQQGFREELNGTLSNGHKESATARLQRQLRQRSEKIKRETLADSSSEEEKEEEHSCNVLDSTEDGTLLVAVELDTLHTESTAAGIEKGKKENQDTDNSLRTNQYGSSLVSLSDEWENISFKPPYSTKDVDIEKQSTKEEVCPVTEIKRRNRPTFLLFAYGFLFPPLWIIGALYNPNSFQRTTFSEKIDRKWKNYSRNASFVFAIIVAIIIVLILVLQPEAVGFRSSSEQVYPKEIIIFDEKLPNVATATASAAAGQ</sequence>
<name>A0A8H7QVL4_9FUNG</name>
<evidence type="ECO:0000313" key="4">
    <source>
        <dbReference type="Proteomes" id="UP000650833"/>
    </source>
</evidence>
<evidence type="ECO:0000313" key="3">
    <source>
        <dbReference type="EMBL" id="KAG2198583.1"/>
    </source>
</evidence>
<feature type="compositionally biased region" description="Basic and acidic residues" evidence="1">
    <location>
        <begin position="331"/>
        <end position="341"/>
    </location>
</feature>
<comment type="caution">
    <text evidence="3">The sequence shown here is derived from an EMBL/GenBank/DDBJ whole genome shotgun (WGS) entry which is preliminary data.</text>
</comment>
<dbReference type="AlphaFoldDB" id="A0A8H7QVL4"/>
<accession>A0A8H7QVL4</accession>
<feature type="region of interest" description="Disordered" evidence="1">
    <location>
        <begin position="1"/>
        <end position="102"/>
    </location>
</feature>